<dbReference type="InterPro" id="IPR003691">
    <property type="entry name" value="FluC"/>
</dbReference>
<evidence type="ECO:0000256" key="9">
    <source>
        <dbReference type="ARBA" id="ARBA00049940"/>
    </source>
</evidence>
<comment type="activity regulation">
    <text evidence="10">Na(+) is not transported, but it plays an essential structural role and its presence is essential for fluoride channel function.</text>
</comment>
<proteinExistence type="inferred from homology"/>
<keyword evidence="2 10" id="KW-1003">Cell membrane</keyword>
<dbReference type="EMBL" id="JABAHY010000008">
    <property type="protein sequence ID" value="NLS10302.1"/>
    <property type="molecule type" value="Genomic_DNA"/>
</dbReference>
<dbReference type="Pfam" id="PF02537">
    <property type="entry name" value="CRCB"/>
    <property type="match status" value="1"/>
</dbReference>
<accession>A0A7X8TK68</accession>
<keyword evidence="10" id="KW-0915">Sodium</keyword>
<dbReference type="GO" id="GO:0005886">
    <property type="term" value="C:plasma membrane"/>
    <property type="evidence" value="ECO:0007669"/>
    <property type="project" value="UniProtKB-SubCell"/>
</dbReference>
<feature type="transmembrane region" description="Helical" evidence="10">
    <location>
        <begin position="55"/>
        <end position="73"/>
    </location>
</feature>
<keyword evidence="3 10" id="KW-0812">Transmembrane</keyword>
<name>A0A7X8TK68_9MICC</name>
<dbReference type="GO" id="GO:0046872">
    <property type="term" value="F:metal ion binding"/>
    <property type="evidence" value="ECO:0007669"/>
    <property type="project" value="UniProtKB-KW"/>
</dbReference>
<keyword evidence="4 10" id="KW-1133">Transmembrane helix</keyword>
<dbReference type="Proteomes" id="UP000523139">
    <property type="component" value="Unassembled WGS sequence"/>
</dbReference>
<keyword evidence="5 10" id="KW-0472">Membrane</keyword>
<sequence>MVLAVALGGAAGAVCRYLLESLWRAGILIANTLGCLLLGLMIGIAAVATPWDAGVSALVSVGFIGALSTFSAVSLRAAQHWLAGERTVAAGLWLVHTGAGLGAGILGIAAALLLI</sequence>
<gene>
    <name evidence="10" type="primary">fluC</name>
    <name evidence="10" type="synonym">crcB</name>
    <name evidence="11" type="ORF">HGQ17_09915</name>
</gene>
<protein>
    <recommendedName>
        <fullName evidence="10">Fluoride-specific ion channel FluC</fullName>
    </recommendedName>
</protein>
<comment type="subcellular location">
    <subcellularLocation>
        <location evidence="1 10">Cell membrane</location>
        <topology evidence="1 10">Multi-pass membrane protein</topology>
    </subcellularLocation>
</comment>
<evidence type="ECO:0000256" key="7">
    <source>
        <dbReference type="ARBA" id="ARBA00035120"/>
    </source>
</evidence>
<dbReference type="GO" id="GO:0062054">
    <property type="term" value="F:fluoride channel activity"/>
    <property type="evidence" value="ECO:0007669"/>
    <property type="project" value="UniProtKB-UniRule"/>
</dbReference>
<keyword evidence="10" id="KW-0479">Metal-binding</keyword>
<evidence type="ECO:0000256" key="6">
    <source>
        <dbReference type="ARBA" id="ARBA00023303"/>
    </source>
</evidence>
<feature type="binding site" evidence="10">
    <location>
        <position position="68"/>
    </location>
    <ligand>
        <name>Na(+)</name>
        <dbReference type="ChEBI" id="CHEBI:29101"/>
        <note>structural</note>
    </ligand>
</feature>
<keyword evidence="6 10" id="KW-0407">Ion channel</keyword>
<evidence type="ECO:0000256" key="3">
    <source>
        <dbReference type="ARBA" id="ARBA00022692"/>
    </source>
</evidence>
<comment type="catalytic activity">
    <reaction evidence="8">
        <text>fluoride(in) = fluoride(out)</text>
        <dbReference type="Rhea" id="RHEA:76159"/>
        <dbReference type="ChEBI" id="CHEBI:17051"/>
    </reaction>
    <physiologicalReaction direction="left-to-right" evidence="8">
        <dbReference type="Rhea" id="RHEA:76160"/>
    </physiologicalReaction>
</comment>
<keyword evidence="10" id="KW-0406">Ion transport</keyword>
<evidence type="ECO:0000313" key="12">
    <source>
        <dbReference type="Proteomes" id="UP000523139"/>
    </source>
</evidence>
<evidence type="ECO:0000256" key="10">
    <source>
        <dbReference type="HAMAP-Rule" id="MF_00454"/>
    </source>
</evidence>
<comment type="function">
    <text evidence="9 10">Fluoride-specific ion channel. Important for reducing fluoride concentration in the cell, thus reducing its toxicity.</text>
</comment>
<keyword evidence="12" id="KW-1185">Reference proteome</keyword>
<feature type="transmembrane region" description="Helical" evidence="10">
    <location>
        <begin position="22"/>
        <end position="48"/>
    </location>
</feature>
<dbReference type="HAMAP" id="MF_00454">
    <property type="entry name" value="FluC"/>
    <property type="match status" value="1"/>
</dbReference>
<evidence type="ECO:0000256" key="1">
    <source>
        <dbReference type="ARBA" id="ARBA00004651"/>
    </source>
</evidence>
<evidence type="ECO:0000313" key="11">
    <source>
        <dbReference type="EMBL" id="NLS10302.1"/>
    </source>
</evidence>
<comment type="similarity">
    <text evidence="7 10">Belongs to the fluoride channel Fluc/FEX (TC 1.A.43) family.</text>
</comment>
<organism evidence="11 12">
    <name type="scientific">Nesterenkonia sedimenti</name>
    <dbReference type="NCBI Taxonomy" id="1463632"/>
    <lineage>
        <taxon>Bacteria</taxon>
        <taxon>Bacillati</taxon>
        <taxon>Actinomycetota</taxon>
        <taxon>Actinomycetes</taxon>
        <taxon>Micrococcales</taxon>
        <taxon>Micrococcaceae</taxon>
        <taxon>Nesterenkonia</taxon>
    </lineage>
</organism>
<comment type="caution">
    <text evidence="11">The sequence shown here is derived from an EMBL/GenBank/DDBJ whole genome shotgun (WGS) entry which is preliminary data.</text>
</comment>
<feature type="transmembrane region" description="Helical" evidence="10">
    <location>
        <begin position="93"/>
        <end position="114"/>
    </location>
</feature>
<evidence type="ECO:0000256" key="8">
    <source>
        <dbReference type="ARBA" id="ARBA00035585"/>
    </source>
</evidence>
<evidence type="ECO:0000256" key="5">
    <source>
        <dbReference type="ARBA" id="ARBA00023136"/>
    </source>
</evidence>
<dbReference type="GO" id="GO:0140114">
    <property type="term" value="P:cellular detoxification of fluoride"/>
    <property type="evidence" value="ECO:0007669"/>
    <property type="project" value="UniProtKB-UniRule"/>
</dbReference>
<reference evidence="11 12" key="1">
    <citation type="submission" date="2020-04" db="EMBL/GenBank/DDBJ databases">
        <title>Nesterenkonia sp. nov., isolated from marine sediment.</title>
        <authorList>
            <person name="Zhang G."/>
        </authorList>
    </citation>
    <scope>NUCLEOTIDE SEQUENCE [LARGE SCALE GENOMIC DNA]</scope>
    <source>
        <strain evidence="11 12">MY13</strain>
    </source>
</reference>
<keyword evidence="10" id="KW-0813">Transport</keyword>
<dbReference type="AlphaFoldDB" id="A0A7X8TK68"/>
<feature type="binding site" evidence="10">
    <location>
        <position position="65"/>
    </location>
    <ligand>
        <name>Na(+)</name>
        <dbReference type="ChEBI" id="CHEBI:29101"/>
        <note>structural</note>
    </ligand>
</feature>
<evidence type="ECO:0000256" key="4">
    <source>
        <dbReference type="ARBA" id="ARBA00022989"/>
    </source>
</evidence>
<evidence type="ECO:0000256" key="2">
    <source>
        <dbReference type="ARBA" id="ARBA00022475"/>
    </source>
</evidence>